<dbReference type="AlphaFoldDB" id="A0AAJ0FTR5"/>
<dbReference type="Proteomes" id="UP001251528">
    <property type="component" value="Unassembled WGS sequence"/>
</dbReference>
<proteinExistence type="predicted"/>
<gene>
    <name evidence="1" type="ORF">QQS21_005547</name>
</gene>
<protein>
    <submittedName>
        <fullName evidence="1">Uncharacterized protein</fullName>
    </submittedName>
</protein>
<evidence type="ECO:0000313" key="1">
    <source>
        <dbReference type="EMBL" id="KAK2599013.1"/>
    </source>
</evidence>
<comment type="caution">
    <text evidence="1">The sequence shown here is derived from an EMBL/GenBank/DDBJ whole genome shotgun (WGS) entry which is preliminary data.</text>
</comment>
<reference evidence="1" key="1">
    <citation type="submission" date="2023-06" db="EMBL/GenBank/DDBJ databases">
        <title>Conoideocrella luteorostrata (Hypocreales: Clavicipitaceae), a potential biocontrol fungus for elongate hemlock scale in United States Christmas tree production areas.</title>
        <authorList>
            <person name="Barrett H."/>
            <person name="Lovett B."/>
            <person name="Macias A.M."/>
            <person name="Stajich J.E."/>
            <person name="Kasson M.T."/>
        </authorList>
    </citation>
    <scope>NUCLEOTIDE SEQUENCE</scope>
    <source>
        <strain evidence="1">ARSEF 14590</strain>
    </source>
</reference>
<evidence type="ECO:0000313" key="2">
    <source>
        <dbReference type="Proteomes" id="UP001251528"/>
    </source>
</evidence>
<dbReference type="EMBL" id="JASWJB010000093">
    <property type="protein sequence ID" value="KAK2599013.1"/>
    <property type="molecule type" value="Genomic_DNA"/>
</dbReference>
<keyword evidence="2" id="KW-1185">Reference proteome</keyword>
<name>A0AAJ0FTR5_9HYPO</name>
<accession>A0AAJ0FTR5</accession>
<organism evidence="1 2">
    <name type="scientific">Conoideocrella luteorostrata</name>
    <dbReference type="NCBI Taxonomy" id="1105319"/>
    <lineage>
        <taxon>Eukaryota</taxon>
        <taxon>Fungi</taxon>
        <taxon>Dikarya</taxon>
        <taxon>Ascomycota</taxon>
        <taxon>Pezizomycotina</taxon>
        <taxon>Sordariomycetes</taxon>
        <taxon>Hypocreomycetidae</taxon>
        <taxon>Hypocreales</taxon>
        <taxon>Clavicipitaceae</taxon>
        <taxon>Conoideocrella</taxon>
    </lineage>
</organism>
<sequence length="178" mass="19913">MGEIADFQHKFSVTSQEKDARRFDVTVDDALIVEVYKSRRDMIKPSLVITLQGPLVRPVGLEDFPQVAIHPVCIYVAVRRAQVAQCGSVFPSVRGSGCIHSVHLRGKNMMVFKVMRSHSEDILTEVKKKLLVIDSDGVFYDNRDIQPDLEHMHDDGATHRQTETAEILVDPSSSNLAA</sequence>